<sequence length="67" mass="7480">MVADSKSILRQDGPCRSEDMFASHCVTDRGTIGTTSGHLYRGQCEVSWNNDGHLDQAMDDEMDMEDL</sequence>
<proteinExistence type="predicted"/>
<dbReference type="Proteomes" id="UP000735302">
    <property type="component" value="Unassembled WGS sequence"/>
</dbReference>
<gene>
    <name evidence="1" type="ORF">PoB_000229400</name>
</gene>
<dbReference type="EMBL" id="BLXT01000298">
    <property type="protein sequence ID" value="GFN75788.1"/>
    <property type="molecule type" value="Genomic_DNA"/>
</dbReference>
<comment type="caution">
    <text evidence="1">The sequence shown here is derived from an EMBL/GenBank/DDBJ whole genome shotgun (WGS) entry which is preliminary data.</text>
</comment>
<name>A0AAV3Y1E4_9GAST</name>
<evidence type="ECO:0000313" key="1">
    <source>
        <dbReference type="EMBL" id="GFN75788.1"/>
    </source>
</evidence>
<reference evidence="1 2" key="1">
    <citation type="journal article" date="2021" name="Elife">
        <title>Chloroplast acquisition without the gene transfer in kleptoplastic sea slugs, Plakobranchus ocellatus.</title>
        <authorList>
            <person name="Maeda T."/>
            <person name="Takahashi S."/>
            <person name="Yoshida T."/>
            <person name="Shimamura S."/>
            <person name="Takaki Y."/>
            <person name="Nagai Y."/>
            <person name="Toyoda A."/>
            <person name="Suzuki Y."/>
            <person name="Arimoto A."/>
            <person name="Ishii H."/>
            <person name="Satoh N."/>
            <person name="Nishiyama T."/>
            <person name="Hasebe M."/>
            <person name="Maruyama T."/>
            <person name="Minagawa J."/>
            <person name="Obokata J."/>
            <person name="Shigenobu S."/>
        </authorList>
    </citation>
    <scope>NUCLEOTIDE SEQUENCE [LARGE SCALE GENOMIC DNA]</scope>
</reference>
<protein>
    <recommendedName>
        <fullName evidence="3">Kazal-like domain-containing protein</fullName>
    </recommendedName>
</protein>
<organism evidence="1 2">
    <name type="scientific">Plakobranchus ocellatus</name>
    <dbReference type="NCBI Taxonomy" id="259542"/>
    <lineage>
        <taxon>Eukaryota</taxon>
        <taxon>Metazoa</taxon>
        <taxon>Spiralia</taxon>
        <taxon>Lophotrochozoa</taxon>
        <taxon>Mollusca</taxon>
        <taxon>Gastropoda</taxon>
        <taxon>Heterobranchia</taxon>
        <taxon>Euthyneura</taxon>
        <taxon>Panpulmonata</taxon>
        <taxon>Sacoglossa</taxon>
        <taxon>Placobranchoidea</taxon>
        <taxon>Plakobranchidae</taxon>
        <taxon>Plakobranchus</taxon>
    </lineage>
</organism>
<evidence type="ECO:0000313" key="2">
    <source>
        <dbReference type="Proteomes" id="UP000735302"/>
    </source>
</evidence>
<dbReference type="AlphaFoldDB" id="A0AAV3Y1E4"/>
<evidence type="ECO:0008006" key="3">
    <source>
        <dbReference type="Google" id="ProtNLM"/>
    </source>
</evidence>
<keyword evidence="2" id="KW-1185">Reference proteome</keyword>
<accession>A0AAV3Y1E4</accession>